<sequence>MAVVKTSATTICHGAVMAKYLTTLVMPVADVDLEEAPRTPTRTEEMGKEVETALWGLNPHNLVLCFSTLLSECHQGFYARELMNDAPWPVSKTPARDFLSRADKAEKDKPKEVQESCQVSSKPKVNKADDNYGISKYSSDEEDPSDSKWKLELDWLTKALEPALQFCRWALPTGDGIRNKPPPNNRSLTEIIAHIQRSKIGIQDWSLGDLTIGLYLIYLRQASTHPFEDLKGIQISSESIVQDLIYHIELAKGAYKANPAVLARTSMLRESNVIKFVNNSSVMRPAYYIGVDTRKKLVILGIRGTHALYDLITDIVSSSDGEVTFEGYSTHFGTAESARWFLHHEIGNIRKYMQKHEGFRLRLVGHSLGGAIASLLAIMIHRKSSKELGFSPDIVTAVGYGTPPCVSKELAESCAGYVTTVVMQDDIIPRLSVASLRRLRNEILQTDWMSVIEKEDWKRFIDLVTNAKQAVSSVQDVAHKLADYANFRRNKSPSVESVGKELPVTREEPSHPKAAKENSDVMKIEETKPAVSEELFIPGSVYYLKRNLESQNDVEKEVYTLLKRQPGEHFQRIILSGNFITDHKCDSHLYALRDVLKGLPWHGEEEGILQVCSLSGGVRNNSIVD</sequence>
<organism evidence="4 5">
    <name type="scientific">Trifolium pratense</name>
    <name type="common">Red clover</name>
    <dbReference type="NCBI Taxonomy" id="57577"/>
    <lineage>
        <taxon>Eukaryota</taxon>
        <taxon>Viridiplantae</taxon>
        <taxon>Streptophyta</taxon>
        <taxon>Embryophyta</taxon>
        <taxon>Tracheophyta</taxon>
        <taxon>Spermatophyta</taxon>
        <taxon>Magnoliopsida</taxon>
        <taxon>eudicotyledons</taxon>
        <taxon>Gunneridae</taxon>
        <taxon>Pentapetalae</taxon>
        <taxon>rosids</taxon>
        <taxon>fabids</taxon>
        <taxon>Fabales</taxon>
        <taxon>Fabaceae</taxon>
        <taxon>Papilionoideae</taxon>
        <taxon>50 kb inversion clade</taxon>
        <taxon>NPAAA clade</taxon>
        <taxon>Hologalegina</taxon>
        <taxon>IRL clade</taxon>
        <taxon>Trifolieae</taxon>
        <taxon>Trifolium</taxon>
    </lineage>
</organism>
<feature type="compositionally biased region" description="Basic and acidic residues" evidence="2">
    <location>
        <begin position="104"/>
        <end position="114"/>
    </location>
</feature>
<evidence type="ECO:0000256" key="2">
    <source>
        <dbReference type="SAM" id="MobiDB-lite"/>
    </source>
</evidence>
<evidence type="ECO:0000313" key="5">
    <source>
        <dbReference type="Proteomes" id="UP000236291"/>
    </source>
</evidence>
<reference evidence="4 5" key="1">
    <citation type="journal article" date="2014" name="Am. J. Bot.">
        <title>Genome assembly and annotation for red clover (Trifolium pratense; Fabaceae).</title>
        <authorList>
            <person name="Istvanek J."/>
            <person name="Jaros M."/>
            <person name="Krenek A."/>
            <person name="Repkova J."/>
        </authorList>
    </citation>
    <scope>NUCLEOTIDE SEQUENCE [LARGE SCALE GENOMIC DNA]</scope>
    <source>
        <strain evidence="5">cv. Tatra</strain>
        <tissue evidence="4">Young leaves</tissue>
    </source>
</reference>
<evidence type="ECO:0000256" key="1">
    <source>
        <dbReference type="ARBA" id="ARBA00022801"/>
    </source>
</evidence>
<evidence type="ECO:0000313" key="4">
    <source>
        <dbReference type="EMBL" id="PNY05751.1"/>
    </source>
</evidence>
<feature type="region of interest" description="Disordered" evidence="2">
    <location>
        <begin position="104"/>
        <end position="146"/>
    </location>
</feature>
<feature type="compositionally biased region" description="Basic and acidic residues" evidence="2">
    <location>
        <begin position="503"/>
        <end position="518"/>
    </location>
</feature>
<comment type="caution">
    <text evidence="4">The sequence shown here is derived from an EMBL/GenBank/DDBJ whole genome shotgun (WGS) entry which is preliminary data.</text>
</comment>
<reference evidence="4 5" key="2">
    <citation type="journal article" date="2017" name="Front. Plant Sci.">
        <title>Gene Classification and Mining of Molecular Markers Useful in Red Clover (Trifolium pratense) Breeding.</title>
        <authorList>
            <person name="Istvanek J."/>
            <person name="Dluhosova J."/>
            <person name="Dluhos P."/>
            <person name="Patkova L."/>
            <person name="Nedelnik J."/>
            <person name="Repkova J."/>
        </authorList>
    </citation>
    <scope>NUCLEOTIDE SEQUENCE [LARGE SCALE GENOMIC DNA]</scope>
    <source>
        <strain evidence="5">cv. Tatra</strain>
        <tissue evidence="4">Young leaves</tissue>
    </source>
</reference>
<dbReference type="STRING" id="57577.A0A2K3NRT5"/>
<protein>
    <submittedName>
        <fullName evidence="4">Alpha/beta fold hydrolase</fullName>
    </submittedName>
</protein>
<dbReference type="Proteomes" id="UP000236291">
    <property type="component" value="Unassembled WGS sequence"/>
</dbReference>
<dbReference type="SUPFAM" id="SSF53474">
    <property type="entry name" value="alpha/beta-Hydrolases"/>
    <property type="match status" value="1"/>
</dbReference>
<dbReference type="InterPro" id="IPR029058">
    <property type="entry name" value="AB_hydrolase_fold"/>
</dbReference>
<dbReference type="GO" id="GO:0006629">
    <property type="term" value="P:lipid metabolic process"/>
    <property type="evidence" value="ECO:0007669"/>
    <property type="project" value="InterPro"/>
</dbReference>
<dbReference type="CDD" id="cd00519">
    <property type="entry name" value="Lipase_3"/>
    <property type="match status" value="1"/>
</dbReference>
<dbReference type="EMBL" id="ASHM01000957">
    <property type="protein sequence ID" value="PNY05751.1"/>
    <property type="molecule type" value="Genomic_DNA"/>
</dbReference>
<keyword evidence="1 4" id="KW-0378">Hydrolase</keyword>
<proteinExistence type="predicted"/>
<feature type="region of interest" description="Disordered" evidence="2">
    <location>
        <begin position="495"/>
        <end position="518"/>
    </location>
</feature>
<name>A0A2K3NRT5_TRIPR</name>
<accession>A0A2K3NRT5</accession>
<dbReference type="AlphaFoldDB" id="A0A2K3NRT5"/>
<feature type="domain" description="Fungal lipase-type" evidence="3">
    <location>
        <begin position="300"/>
        <end position="433"/>
    </location>
</feature>
<dbReference type="PANTHER" id="PTHR47418">
    <property type="entry name" value="ALPHA/BETA-HYDROLASES SUPERFAMILY PROTEIN"/>
    <property type="match status" value="1"/>
</dbReference>
<dbReference type="GO" id="GO:0016787">
    <property type="term" value="F:hydrolase activity"/>
    <property type="evidence" value="ECO:0007669"/>
    <property type="project" value="UniProtKB-KW"/>
</dbReference>
<dbReference type="Gene3D" id="3.40.50.1820">
    <property type="entry name" value="alpha/beta hydrolase"/>
    <property type="match status" value="1"/>
</dbReference>
<gene>
    <name evidence="4" type="ORF">L195_g002208</name>
</gene>
<evidence type="ECO:0000259" key="3">
    <source>
        <dbReference type="Pfam" id="PF01764"/>
    </source>
</evidence>
<dbReference type="InterPro" id="IPR002921">
    <property type="entry name" value="Fungal_lipase-type"/>
</dbReference>
<dbReference type="Pfam" id="PF01764">
    <property type="entry name" value="Lipase_3"/>
    <property type="match status" value="1"/>
</dbReference>